<dbReference type="FunFam" id="1.20.58.340:FF:000012">
    <property type="entry name" value="Magnesium transport protein CorA"/>
    <property type="match status" value="1"/>
</dbReference>
<comment type="similarity">
    <text evidence="2 8">Belongs to the CorA metal ion transporter (MIT) (TC 1.A.35) family.</text>
</comment>
<keyword evidence="10" id="KW-1185">Reference proteome</keyword>
<evidence type="ECO:0000256" key="3">
    <source>
        <dbReference type="ARBA" id="ARBA00022448"/>
    </source>
</evidence>
<evidence type="ECO:0000256" key="4">
    <source>
        <dbReference type="ARBA" id="ARBA00022475"/>
    </source>
</evidence>
<dbReference type="PANTHER" id="PTHR46494:SF1">
    <property type="entry name" value="CORA FAMILY METAL ION TRANSPORTER (EUROFUNG)"/>
    <property type="match status" value="1"/>
</dbReference>
<feature type="transmembrane region" description="Helical" evidence="8">
    <location>
        <begin position="307"/>
        <end position="327"/>
    </location>
</feature>
<reference evidence="9 10" key="1">
    <citation type="journal article" date="2014" name="Int. J. Syst. Evol. Microbiol.">
        <title>Phaeodactylibacter xiamenensis gen. nov., sp. nov., a member of the family Saprospiraceae isolated from the marine alga Phaeodactylum tricornutum.</title>
        <authorList>
            <person name="Chen Z.Jr."/>
            <person name="Lei X."/>
            <person name="Lai Q."/>
            <person name="Li Y."/>
            <person name="Zhang B."/>
            <person name="Zhang J."/>
            <person name="Zhang H."/>
            <person name="Yang L."/>
            <person name="Zheng W."/>
            <person name="Tian Y."/>
            <person name="Yu Z."/>
            <person name="Xu H.Jr."/>
            <person name="Zheng T."/>
        </authorList>
    </citation>
    <scope>NUCLEOTIDE SEQUENCE [LARGE SCALE GENOMIC DNA]</scope>
    <source>
        <strain evidence="9 10">KD52</strain>
    </source>
</reference>
<dbReference type="GO" id="GO:0015095">
    <property type="term" value="F:magnesium ion transmembrane transporter activity"/>
    <property type="evidence" value="ECO:0007669"/>
    <property type="project" value="UniProtKB-UniRule"/>
</dbReference>
<dbReference type="Gene3D" id="1.20.58.340">
    <property type="entry name" value="Magnesium transport protein CorA, transmembrane region"/>
    <property type="match status" value="2"/>
</dbReference>
<dbReference type="RefSeq" id="WP_044215709.1">
    <property type="nucleotide sequence ID" value="NZ_JBKAGJ010000014.1"/>
</dbReference>
<keyword evidence="4 8" id="KW-1003">Cell membrane</keyword>
<dbReference type="GO" id="GO:0000287">
    <property type="term" value="F:magnesium ion binding"/>
    <property type="evidence" value="ECO:0007669"/>
    <property type="project" value="TreeGrafter"/>
</dbReference>
<evidence type="ECO:0000256" key="5">
    <source>
        <dbReference type="ARBA" id="ARBA00022692"/>
    </source>
</evidence>
<dbReference type="PANTHER" id="PTHR46494">
    <property type="entry name" value="CORA FAMILY METAL ION TRANSPORTER (EUROFUNG)"/>
    <property type="match status" value="1"/>
</dbReference>
<dbReference type="SUPFAM" id="SSF143865">
    <property type="entry name" value="CorA soluble domain-like"/>
    <property type="match status" value="1"/>
</dbReference>
<protein>
    <recommendedName>
        <fullName evidence="8">Magnesium transport protein CorA</fullName>
    </recommendedName>
</protein>
<evidence type="ECO:0000313" key="9">
    <source>
        <dbReference type="EMBL" id="KGE89835.1"/>
    </source>
</evidence>
<organism evidence="9 10">
    <name type="scientific">Phaeodactylibacter xiamenensis</name>
    <dbReference type="NCBI Taxonomy" id="1524460"/>
    <lineage>
        <taxon>Bacteria</taxon>
        <taxon>Pseudomonadati</taxon>
        <taxon>Bacteroidota</taxon>
        <taxon>Saprospiria</taxon>
        <taxon>Saprospirales</taxon>
        <taxon>Haliscomenobacteraceae</taxon>
        <taxon>Phaeodactylibacter</taxon>
    </lineage>
</organism>
<evidence type="ECO:0000256" key="7">
    <source>
        <dbReference type="ARBA" id="ARBA00023136"/>
    </source>
</evidence>
<evidence type="ECO:0000256" key="1">
    <source>
        <dbReference type="ARBA" id="ARBA00004651"/>
    </source>
</evidence>
<sequence>MSLPKISTKAALKLKPRKKKRQNTGLAPGSLIFTGQKKLEEAQVMLVEYSIDGEVTEQKAEGKIPDSDGQAMVKWYDVRGLHDVALVEQLGQQFGVHPLALEDILDTQQRPKFEDYENGLFLILKALSYDEETQRVQTEQVAIFAGDGFVLSFQENETDLFPGVRERIHSGRAKIRKRKADYLAYALADNIVDQYYLLLDRIDLILDDLEEEILSKANRDSKGKIHNLRLQTITLRKAIAPLRDAIGAFSRVDSPLMSEGTDVFVRDLYDHVVQVMENIDTVRDMMNGLYDLYLSEISFKMNSIMQVLTIISTIFIPLTFLAGIYGMNFQHMPELSWEYGYYYLWGLMIMISGALIYYFRRRNWL</sequence>
<dbReference type="InterPro" id="IPR045863">
    <property type="entry name" value="CorA_TM1_TM2"/>
</dbReference>
<evidence type="ECO:0000256" key="2">
    <source>
        <dbReference type="ARBA" id="ARBA00009765"/>
    </source>
</evidence>
<keyword evidence="8" id="KW-0406">Ion transport</keyword>
<comment type="function">
    <text evidence="8">Mediates influx of magnesium ions.</text>
</comment>
<keyword evidence="5 8" id="KW-0812">Transmembrane</keyword>
<dbReference type="OrthoDB" id="9803416at2"/>
<dbReference type="NCBIfam" id="TIGR00383">
    <property type="entry name" value="corA"/>
    <property type="match status" value="1"/>
</dbReference>
<evidence type="ECO:0000313" key="10">
    <source>
        <dbReference type="Proteomes" id="UP000029736"/>
    </source>
</evidence>
<dbReference type="Proteomes" id="UP000029736">
    <property type="component" value="Unassembled WGS sequence"/>
</dbReference>
<dbReference type="GO" id="GO:0050897">
    <property type="term" value="F:cobalt ion binding"/>
    <property type="evidence" value="ECO:0007669"/>
    <property type="project" value="TreeGrafter"/>
</dbReference>
<dbReference type="AlphaFoldDB" id="A0A098SCM2"/>
<feature type="transmembrane region" description="Helical" evidence="8">
    <location>
        <begin position="339"/>
        <end position="359"/>
    </location>
</feature>
<evidence type="ECO:0000256" key="6">
    <source>
        <dbReference type="ARBA" id="ARBA00022989"/>
    </source>
</evidence>
<dbReference type="GO" id="GO:0015087">
    <property type="term" value="F:cobalt ion transmembrane transporter activity"/>
    <property type="evidence" value="ECO:0007669"/>
    <property type="project" value="UniProtKB-UniRule"/>
</dbReference>
<dbReference type="Gene3D" id="3.30.460.20">
    <property type="entry name" value="CorA soluble domain-like"/>
    <property type="match status" value="1"/>
</dbReference>
<dbReference type="GO" id="GO:0005886">
    <property type="term" value="C:plasma membrane"/>
    <property type="evidence" value="ECO:0007669"/>
    <property type="project" value="UniProtKB-SubCell"/>
</dbReference>
<accession>A0A098SCM2</accession>
<name>A0A098SCM2_9BACT</name>
<evidence type="ECO:0000256" key="8">
    <source>
        <dbReference type="RuleBase" id="RU362010"/>
    </source>
</evidence>
<comment type="subcellular location">
    <subcellularLocation>
        <location evidence="1">Cell membrane</location>
        <topology evidence="1">Multi-pass membrane protein</topology>
    </subcellularLocation>
    <subcellularLocation>
        <location evidence="8">Membrane</location>
        <topology evidence="8">Multi-pass membrane protein</topology>
    </subcellularLocation>
</comment>
<keyword evidence="8" id="KW-0460">Magnesium</keyword>
<dbReference type="InterPro" id="IPR045861">
    <property type="entry name" value="CorA_cytoplasmic_dom"/>
</dbReference>
<keyword evidence="7 8" id="KW-0472">Membrane</keyword>
<comment type="caution">
    <text evidence="9">The sequence shown here is derived from an EMBL/GenBank/DDBJ whole genome shotgun (WGS) entry which is preliminary data.</text>
</comment>
<keyword evidence="6 8" id="KW-1133">Transmembrane helix</keyword>
<dbReference type="Pfam" id="PF01544">
    <property type="entry name" value="CorA"/>
    <property type="match status" value="1"/>
</dbReference>
<dbReference type="SUPFAM" id="SSF144083">
    <property type="entry name" value="Magnesium transport protein CorA, transmembrane region"/>
    <property type="match status" value="1"/>
</dbReference>
<dbReference type="CDD" id="cd12828">
    <property type="entry name" value="TmCorA-like_1"/>
    <property type="match status" value="1"/>
</dbReference>
<dbReference type="InterPro" id="IPR004488">
    <property type="entry name" value="Mg/Co-transport_prot_CorA"/>
</dbReference>
<dbReference type="EMBL" id="JPOS01000002">
    <property type="protein sequence ID" value="KGE89835.1"/>
    <property type="molecule type" value="Genomic_DNA"/>
</dbReference>
<proteinExistence type="inferred from homology"/>
<gene>
    <name evidence="8" type="primary">corA</name>
    <name evidence="9" type="ORF">IX84_00540</name>
</gene>
<dbReference type="InterPro" id="IPR002523">
    <property type="entry name" value="MgTranspt_CorA/ZnTranspt_ZntB"/>
</dbReference>
<keyword evidence="3 8" id="KW-0813">Transport</keyword>